<evidence type="ECO:0000259" key="1">
    <source>
        <dbReference type="Pfam" id="PF05598"/>
    </source>
</evidence>
<name>A0A1I2FSD0_9BACT</name>
<feature type="domain" description="Transposase InsH N-terminal" evidence="1">
    <location>
        <begin position="101"/>
        <end position="171"/>
    </location>
</feature>
<evidence type="ECO:0000313" key="2">
    <source>
        <dbReference type="EMBL" id="SFF07560.1"/>
    </source>
</evidence>
<dbReference type="Proteomes" id="UP000181976">
    <property type="component" value="Unassembled WGS sequence"/>
</dbReference>
<dbReference type="Pfam" id="PF05598">
    <property type="entry name" value="DUF772"/>
    <property type="match status" value="1"/>
</dbReference>
<dbReference type="InParanoid" id="A0A1I2FSD0"/>
<reference evidence="2 3" key="1">
    <citation type="submission" date="2016-10" db="EMBL/GenBank/DDBJ databases">
        <authorList>
            <person name="de Groot N.N."/>
        </authorList>
    </citation>
    <scope>NUCLEOTIDE SEQUENCE [LARGE SCALE GENOMIC DNA]</scope>
    <source>
        <strain evidence="2 3">DSM 19012</strain>
    </source>
</reference>
<sequence>MAQQNLYISFGSKRRHARFNCLKFIKGNSEILYFFDGKAIITIFEQTKNPEIRHICLKTGFKIFQAVVKVQRIPNFQATLPLFSVEDNFHLLYNQFLQTDLGKIYTAIPWDDLVRIFKLRENKKGPASIFSPRGKIALMFLKHYSGCSDKRLIEQFNGNIYYQFFCQTFLEKGEYIKNYKIVSQIRCEISKKLDIKETQKVLAAYWRPYMEGCDQIMMDATCYESSMRYPTDQKLLWESVEWAYGQLMLMCKYLKIKAPRTKYQKWKERYQS</sequence>
<protein>
    <recommendedName>
        <fullName evidence="1">Transposase InsH N-terminal domain-containing protein</fullName>
    </recommendedName>
</protein>
<gene>
    <name evidence="2" type="ORF">SAMN05444380_13318</name>
</gene>
<keyword evidence="3" id="KW-1185">Reference proteome</keyword>
<dbReference type="AlphaFoldDB" id="A0A1I2FSD0"/>
<dbReference type="EMBL" id="FONA01000033">
    <property type="protein sequence ID" value="SFF07560.1"/>
    <property type="molecule type" value="Genomic_DNA"/>
</dbReference>
<accession>A0A1I2FSD0</accession>
<dbReference type="InterPro" id="IPR008490">
    <property type="entry name" value="Transposase_InsH_N"/>
</dbReference>
<feature type="non-terminal residue" evidence="2">
    <location>
        <position position="272"/>
    </location>
</feature>
<organism evidence="2 3">
    <name type="scientific">Thermophagus xiamenensis</name>
    <dbReference type="NCBI Taxonomy" id="385682"/>
    <lineage>
        <taxon>Bacteria</taxon>
        <taxon>Pseudomonadati</taxon>
        <taxon>Bacteroidota</taxon>
        <taxon>Bacteroidia</taxon>
        <taxon>Marinilabiliales</taxon>
        <taxon>Marinilabiliaceae</taxon>
        <taxon>Thermophagus</taxon>
    </lineage>
</organism>
<proteinExistence type="predicted"/>
<evidence type="ECO:0000313" key="3">
    <source>
        <dbReference type="Proteomes" id="UP000181976"/>
    </source>
</evidence>